<dbReference type="Proteomes" id="UP000326912">
    <property type="component" value="Unassembled WGS sequence"/>
</dbReference>
<organism evidence="1 2">
    <name type="scientific">Dictyobacter vulcani</name>
    <dbReference type="NCBI Taxonomy" id="2607529"/>
    <lineage>
        <taxon>Bacteria</taxon>
        <taxon>Bacillati</taxon>
        <taxon>Chloroflexota</taxon>
        <taxon>Ktedonobacteria</taxon>
        <taxon>Ktedonobacterales</taxon>
        <taxon>Dictyobacteraceae</taxon>
        <taxon>Dictyobacter</taxon>
    </lineage>
</organism>
<reference evidence="1 2" key="1">
    <citation type="submission" date="2019-10" db="EMBL/GenBank/DDBJ databases">
        <title>Dictyobacter vulcani sp. nov., within the class Ktedonobacteria, isolated from soil of volcanic Mt. Zao.</title>
        <authorList>
            <person name="Zheng Y."/>
            <person name="Wang C.M."/>
            <person name="Sakai Y."/>
            <person name="Abe K."/>
            <person name="Yokota A."/>
            <person name="Yabe S."/>
        </authorList>
    </citation>
    <scope>NUCLEOTIDE SEQUENCE [LARGE SCALE GENOMIC DNA]</scope>
    <source>
        <strain evidence="1 2">W12</strain>
    </source>
</reference>
<dbReference type="AlphaFoldDB" id="A0A5J4KVW0"/>
<dbReference type="EMBL" id="BKZW01000005">
    <property type="protein sequence ID" value="GER92105.1"/>
    <property type="molecule type" value="Genomic_DNA"/>
</dbReference>
<accession>A0A5J4KVW0</accession>
<sequence>MTTNSEQAKTKGHMDPMVEALIKELLDNPPHPKTANDAIRAAVTEELMASLLPSTRSGSQSSPVETAILAEALAPALAEALAPLLAEALVPALEKALTNIASPKKAEPETTA</sequence>
<keyword evidence="2" id="KW-1185">Reference proteome</keyword>
<name>A0A5J4KVW0_9CHLR</name>
<evidence type="ECO:0000313" key="1">
    <source>
        <dbReference type="EMBL" id="GER92105.1"/>
    </source>
</evidence>
<evidence type="ECO:0000313" key="2">
    <source>
        <dbReference type="Proteomes" id="UP000326912"/>
    </source>
</evidence>
<proteinExistence type="predicted"/>
<dbReference type="RefSeq" id="WP_151759666.1">
    <property type="nucleotide sequence ID" value="NZ_BKZW01000005.1"/>
</dbReference>
<comment type="caution">
    <text evidence="1">The sequence shown here is derived from an EMBL/GenBank/DDBJ whole genome shotgun (WGS) entry which is preliminary data.</text>
</comment>
<gene>
    <name evidence="1" type="ORF">KDW_62670</name>
</gene>
<protein>
    <submittedName>
        <fullName evidence="1">Uncharacterized protein</fullName>
    </submittedName>
</protein>